<dbReference type="Proteomes" id="UP000585474">
    <property type="component" value="Unassembled WGS sequence"/>
</dbReference>
<gene>
    <name evidence="2" type="ORF">Acr_00g0069150</name>
</gene>
<evidence type="ECO:0000313" key="2">
    <source>
        <dbReference type="EMBL" id="GFS40532.1"/>
    </source>
</evidence>
<comment type="caution">
    <text evidence="2">The sequence shown here is derived from an EMBL/GenBank/DDBJ whole genome shotgun (WGS) entry which is preliminary data.</text>
</comment>
<dbReference type="AlphaFoldDB" id="A0A7J0DSP5"/>
<accession>A0A7J0DSP5</accession>
<keyword evidence="3" id="KW-1185">Reference proteome</keyword>
<proteinExistence type="predicted"/>
<evidence type="ECO:0000313" key="3">
    <source>
        <dbReference type="Proteomes" id="UP000585474"/>
    </source>
</evidence>
<name>A0A7J0DSP5_9ERIC</name>
<protein>
    <submittedName>
        <fullName evidence="2">Uncharacterized protein</fullName>
    </submittedName>
</protein>
<feature type="compositionally biased region" description="Basic and acidic residues" evidence="1">
    <location>
        <begin position="189"/>
        <end position="229"/>
    </location>
</feature>
<evidence type="ECO:0000256" key="1">
    <source>
        <dbReference type="SAM" id="MobiDB-lite"/>
    </source>
</evidence>
<reference evidence="3" key="1">
    <citation type="submission" date="2019-07" db="EMBL/GenBank/DDBJ databases">
        <title>De Novo Assembly of kiwifruit Actinidia rufa.</title>
        <authorList>
            <person name="Sugita-Konishi S."/>
            <person name="Sato K."/>
            <person name="Mori E."/>
            <person name="Abe Y."/>
            <person name="Kisaki G."/>
            <person name="Hamano K."/>
            <person name="Suezawa K."/>
            <person name="Otani M."/>
            <person name="Fukuda T."/>
            <person name="Manabe T."/>
            <person name="Gomi K."/>
            <person name="Tabuchi M."/>
            <person name="Akimitsu K."/>
            <person name="Kataoka I."/>
        </authorList>
    </citation>
    <scope>NUCLEOTIDE SEQUENCE [LARGE SCALE GENOMIC DNA]</scope>
    <source>
        <strain evidence="3">cv. Fuchu</strain>
    </source>
</reference>
<sequence length="253" mass="27658">MEDQNEEGRVPNFAPQNSNAMLNPPMGGVPQNPPLNPAHGLGGDIMEDGSIHGDIGAPQFRTLRDYMNPPRQAPSSCIVFPPHYATLNIRLGGVNSRVDKTLDDIKSQLILLTQALTLTEKGKLPAQSQPNSSRHVHSIEISNQPSSGHEQVQAITVLRSGKTIDKTILPINPKGRGDTSKVVEGTVGGDRETSEKKESEGVPREEENRNEKGNNERKEKSGLVPKSEEVLREERGIFALISKLDLSSNVRLR</sequence>
<feature type="region of interest" description="Disordered" evidence="1">
    <location>
        <begin position="1"/>
        <end position="25"/>
    </location>
</feature>
<organism evidence="2 3">
    <name type="scientific">Actinidia rufa</name>
    <dbReference type="NCBI Taxonomy" id="165716"/>
    <lineage>
        <taxon>Eukaryota</taxon>
        <taxon>Viridiplantae</taxon>
        <taxon>Streptophyta</taxon>
        <taxon>Embryophyta</taxon>
        <taxon>Tracheophyta</taxon>
        <taxon>Spermatophyta</taxon>
        <taxon>Magnoliopsida</taxon>
        <taxon>eudicotyledons</taxon>
        <taxon>Gunneridae</taxon>
        <taxon>Pentapetalae</taxon>
        <taxon>asterids</taxon>
        <taxon>Ericales</taxon>
        <taxon>Actinidiaceae</taxon>
        <taxon>Actinidia</taxon>
    </lineage>
</organism>
<feature type="region of interest" description="Disordered" evidence="1">
    <location>
        <begin position="167"/>
        <end position="229"/>
    </location>
</feature>
<dbReference type="EMBL" id="BJWL01000350">
    <property type="protein sequence ID" value="GFS40532.1"/>
    <property type="molecule type" value="Genomic_DNA"/>
</dbReference>